<proteinExistence type="predicted"/>
<sequence length="395" mass="44268">MSRWFFSSSFFLFLGNWIGIIALNWYVFETFHNPVYLGWINFARLVPILVFSLYAGRLCDQYSRSMLIKLLSGLSFLFTFFFTIVVITSEQLPIIVILFYACLRGCVSAFETPIRNAILPAMSKDVNVSVIVSRYSFVINICRSIGPAIAGLLIGLGFVSYTFALQAFCLFISLLLCLPITVERVSTKGSQKKSFAIQEMKQYFSYDLKGRGLFISSLTAMAFGFSYTTILPVLTDFHFPGEAEVFGIAMSFAAVGGIVATLTLPKVLTQVNEETMYYRSLCLFSISLIGVLIPLKSLLFVCLFAIGFFGQWTRSTNRIYFQNKIPDEKRGRIMSVILMDRGMIPLGALVISFLADSIGIMFTFAIMAIGTFIPVITNFKKIDSIDEGGEQCYKL</sequence>
<feature type="transmembrane region" description="Helical" evidence="7">
    <location>
        <begin position="9"/>
        <end position="28"/>
    </location>
</feature>
<accession>A0A1E5LCE9</accession>
<evidence type="ECO:0000256" key="7">
    <source>
        <dbReference type="SAM" id="Phobius"/>
    </source>
</evidence>
<keyword evidence="6 7" id="KW-0472">Membrane</keyword>
<feature type="transmembrane region" description="Helical" evidence="7">
    <location>
        <begin position="213"/>
        <end position="233"/>
    </location>
</feature>
<reference evidence="8 9" key="1">
    <citation type="submission" date="2016-08" db="EMBL/GenBank/DDBJ databases">
        <title>Genome of Bacillus solimangrovi GH2-4.</title>
        <authorList>
            <person name="Lim S."/>
            <person name="Kim B.-C."/>
        </authorList>
    </citation>
    <scope>NUCLEOTIDE SEQUENCE [LARGE SCALE GENOMIC DNA]</scope>
    <source>
        <strain evidence="8 9">GH2-4</strain>
    </source>
</reference>
<dbReference type="PANTHER" id="PTHR23513:SF11">
    <property type="entry name" value="STAPHYLOFERRIN A TRANSPORTER"/>
    <property type="match status" value="1"/>
</dbReference>
<dbReference type="SUPFAM" id="SSF103473">
    <property type="entry name" value="MFS general substrate transporter"/>
    <property type="match status" value="1"/>
</dbReference>
<feature type="transmembrane region" description="Helical" evidence="7">
    <location>
        <begin position="67"/>
        <end position="88"/>
    </location>
</feature>
<keyword evidence="4 7" id="KW-0812">Transmembrane</keyword>
<feature type="transmembrane region" description="Helical" evidence="7">
    <location>
        <begin position="94"/>
        <end position="114"/>
    </location>
</feature>
<organism evidence="8 9">
    <name type="scientific">Bacillus solimangrovi</name>
    <dbReference type="NCBI Taxonomy" id="1305675"/>
    <lineage>
        <taxon>Bacteria</taxon>
        <taxon>Bacillati</taxon>
        <taxon>Bacillota</taxon>
        <taxon>Bacilli</taxon>
        <taxon>Bacillales</taxon>
        <taxon>Bacillaceae</taxon>
        <taxon>Bacillus</taxon>
    </lineage>
</organism>
<evidence type="ECO:0000313" key="9">
    <source>
        <dbReference type="Proteomes" id="UP000095209"/>
    </source>
</evidence>
<keyword evidence="9" id="KW-1185">Reference proteome</keyword>
<evidence type="ECO:0000313" key="8">
    <source>
        <dbReference type="EMBL" id="OEH91747.1"/>
    </source>
</evidence>
<evidence type="ECO:0000256" key="5">
    <source>
        <dbReference type="ARBA" id="ARBA00022989"/>
    </source>
</evidence>
<feature type="transmembrane region" description="Helical" evidence="7">
    <location>
        <begin position="163"/>
        <end position="182"/>
    </location>
</feature>
<name>A0A1E5LCE9_9BACI</name>
<feature type="transmembrane region" description="Helical" evidence="7">
    <location>
        <begin position="245"/>
        <end position="264"/>
    </location>
</feature>
<dbReference type="GO" id="GO:0005886">
    <property type="term" value="C:plasma membrane"/>
    <property type="evidence" value="ECO:0007669"/>
    <property type="project" value="UniProtKB-SubCell"/>
</dbReference>
<dbReference type="RefSeq" id="WP_069718222.1">
    <property type="nucleotide sequence ID" value="NZ_MJEH01000046.1"/>
</dbReference>
<feature type="transmembrane region" description="Helical" evidence="7">
    <location>
        <begin position="298"/>
        <end position="313"/>
    </location>
</feature>
<comment type="subcellular location">
    <subcellularLocation>
        <location evidence="1">Cell membrane</location>
        <topology evidence="1">Multi-pass membrane protein</topology>
    </subcellularLocation>
</comment>
<dbReference type="EMBL" id="MJEH01000046">
    <property type="protein sequence ID" value="OEH91747.1"/>
    <property type="molecule type" value="Genomic_DNA"/>
</dbReference>
<dbReference type="InterPro" id="IPR010290">
    <property type="entry name" value="TM_effector"/>
</dbReference>
<keyword evidence="5 7" id="KW-1133">Transmembrane helix</keyword>
<keyword evidence="2" id="KW-0813">Transport</keyword>
<dbReference type="Gene3D" id="1.20.1250.20">
    <property type="entry name" value="MFS general substrate transporter like domains"/>
    <property type="match status" value="1"/>
</dbReference>
<comment type="caution">
    <text evidence="8">The sequence shown here is derived from an EMBL/GenBank/DDBJ whole genome shotgun (WGS) entry which is preliminary data.</text>
</comment>
<protein>
    <submittedName>
        <fullName evidence="8">Multidrug MFS transporter</fullName>
    </submittedName>
</protein>
<evidence type="ECO:0000256" key="2">
    <source>
        <dbReference type="ARBA" id="ARBA00022448"/>
    </source>
</evidence>
<feature type="transmembrane region" description="Helical" evidence="7">
    <location>
        <begin position="135"/>
        <end position="157"/>
    </location>
</feature>
<feature type="transmembrane region" description="Helical" evidence="7">
    <location>
        <begin position="34"/>
        <end position="55"/>
    </location>
</feature>
<gene>
    <name evidence="8" type="ORF">BFG57_17745</name>
</gene>
<dbReference type="Pfam" id="PF05977">
    <property type="entry name" value="MFS_3"/>
    <property type="match status" value="1"/>
</dbReference>
<evidence type="ECO:0000256" key="1">
    <source>
        <dbReference type="ARBA" id="ARBA00004651"/>
    </source>
</evidence>
<keyword evidence="3" id="KW-1003">Cell membrane</keyword>
<dbReference type="STRING" id="1305675.BFG57_17745"/>
<evidence type="ECO:0000256" key="6">
    <source>
        <dbReference type="ARBA" id="ARBA00023136"/>
    </source>
</evidence>
<dbReference type="Proteomes" id="UP000095209">
    <property type="component" value="Unassembled WGS sequence"/>
</dbReference>
<dbReference type="PANTHER" id="PTHR23513">
    <property type="entry name" value="INTEGRAL MEMBRANE EFFLUX PROTEIN-RELATED"/>
    <property type="match status" value="1"/>
</dbReference>
<dbReference type="OrthoDB" id="9775268at2"/>
<evidence type="ECO:0000256" key="4">
    <source>
        <dbReference type="ARBA" id="ARBA00022692"/>
    </source>
</evidence>
<dbReference type="AlphaFoldDB" id="A0A1E5LCE9"/>
<dbReference type="InterPro" id="IPR036259">
    <property type="entry name" value="MFS_trans_sf"/>
</dbReference>
<evidence type="ECO:0000256" key="3">
    <source>
        <dbReference type="ARBA" id="ARBA00022475"/>
    </source>
</evidence>
<dbReference type="CDD" id="cd06173">
    <property type="entry name" value="MFS_MefA_like"/>
    <property type="match status" value="1"/>
</dbReference>
<feature type="transmembrane region" description="Helical" evidence="7">
    <location>
        <begin position="360"/>
        <end position="379"/>
    </location>
</feature>